<dbReference type="GO" id="GO:0005886">
    <property type="term" value="C:plasma membrane"/>
    <property type="evidence" value="ECO:0007669"/>
    <property type="project" value="UniProtKB-SubCell"/>
</dbReference>
<name>A0A4Q2KC21_9FIRM</name>
<feature type="domain" description="ABC transmembrane type-1" evidence="8">
    <location>
        <begin position="85"/>
        <end position="300"/>
    </location>
</feature>
<dbReference type="GO" id="GO:0055085">
    <property type="term" value="P:transmembrane transport"/>
    <property type="evidence" value="ECO:0007669"/>
    <property type="project" value="InterPro"/>
</dbReference>
<dbReference type="InterPro" id="IPR000515">
    <property type="entry name" value="MetI-like"/>
</dbReference>
<evidence type="ECO:0000259" key="8">
    <source>
        <dbReference type="PROSITE" id="PS50928"/>
    </source>
</evidence>
<evidence type="ECO:0000256" key="2">
    <source>
        <dbReference type="ARBA" id="ARBA00022448"/>
    </source>
</evidence>
<evidence type="ECO:0000256" key="1">
    <source>
        <dbReference type="ARBA" id="ARBA00004651"/>
    </source>
</evidence>
<feature type="transmembrane region" description="Helical" evidence="7">
    <location>
        <begin position="281"/>
        <end position="304"/>
    </location>
</feature>
<dbReference type="SUPFAM" id="SSF161098">
    <property type="entry name" value="MetI-like"/>
    <property type="match status" value="1"/>
</dbReference>
<feature type="transmembrane region" description="Helical" evidence="7">
    <location>
        <begin position="88"/>
        <end position="110"/>
    </location>
</feature>
<keyword evidence="10" id="KW-1185">Reference proteome</keyword>
<evidence type="ECO:0000313" key="9">
    <source>
        <dbReference type="EMBL" id="RXZ62138.1"/>
    </source>
</evidence>
<evidence type="ECO:0000256" key="5">
    <source>
        <dbReference type="ARBA" id="ARBA00022989"/>
    </source>
</evidence>
<protein>
    <submittedName>
        <fullName evidence="9">Sugar ABC transporter permease</fullName>
    </submittedName>
</protein>
<dbReference type="InterPro" id="IPR035906">
    <property type="entry name" value="MetI-like_sf"/>
</dbReference>
<keyword evidence="2 7" id="KW-0813">Transport</keyword>
<evidence type="ECO:0000256" key="3">
    <source>
        <dbReference type="ARBA" id="ARBA00022475"/>
    </source>
</evidence>
<dbReference type="OrthoDB" id="2637002at2"/>
<dbReference type="PANTHER" id="PTHR43227:SF11">
    <property type="entry name" value="BLL4140 PROTEIN"/>
    <property type="match status" value="1"/>
</dbReference>
<dbReference type="Gene3D" id="1.10.3720.10">
    <property type="entry name" value="MetI-like"/>
    <property type="match status" value="1"/>
</dbReference>
<dbReference type="PANTHER" id="PTHR43227">
    <property type="entry name" value="BLL4140 PROTEIN"/>
    <property type="match status" value="1"/>
</dbReference>
<proteinExistence type="inferred from homology"/>
<sequence>MEQVKKTKISLNEIKKRQKRNYILWLFVLPAFLFILIFNYVPMYGVLIAFQDFVPGDEILSASTIWVGLANFQMFFEDYMFLTLLENTFLLCFWGFVIGFPLPVAIALMLNSMRNKQASRIIQIIYYIPHFISLVVMVGMLYLFFGQFGLVNNVLDVLGLSRYSFFLEEDAFRPLYIFSGVWQDFGWNAIIYLAALSGVDPQQHEAALIDGASRLRRVFAIDFPAIAGTVSILLILSIGNLISVGYEKVLLMQTDANVGKSEVIMTFVYKKGLTGYVMQGYSTAVGLFNSIINVILLVTANAVAKLFSKNTLF</sequence>
<dbReference type="AlphaFoldDB" id="A0A4Q2KC21"/>
<dbReference type="PROSITE" id="PS50928">
    <property type="entry name" value="ABC_TM1"/>
    <property type="match status" value="1"/>
</dbReference>
<reference evidence="9 10" key="1">
    <citation type="journal article" date="2019" name="Gut">
        <title>Antibiotics-induced monodominance of a novel gut bacterial order.</title>
        <authorList>
            <person name="Hildebrand F."/>
            <person name="Moitinho-Silva L."/>
            <person name="Blasche S."/>
            <person name="Jahn M.T."/>
            <person name="Gossmann T.I."/>
            <person name="Heuerta-Cepas J."/>
            <person name="Hercog R."/>
            <person name="Luetge M."/>
            <person name="Bahram M."/>
            <person name="Pryszlak A."/>
            <person name="Alves R.J."/>
            <person name="Waszak S.M."/>
            <person name="Zhu A."/>
            <person name="Ye L."/>
            <person name="Costea P.I."/>
            <person name="Aalvink S."/>
            <person name="Belzer C."/>
            <person name="Forslund S.K."/>
            <person name="Sunagawa S."/>
            <person name="Hentschel U."/>
            <person name="Merten C."/>
            <person name="Patil K.R."/>
            <person name="Benes V."/>
            <person name="Bork P."/>
        </authorList>
    </citation>
    <scope>NUCLEOTIDE SEQUENCE [LARGE SCALE GENOMIC DNA]</scope>
    <source>
        <strain evidence="9 10">HDS1380</strain>
    </source>
</reference>
<dbReference type="InterPro" id="IPR050809">
    <property type="entry name" value="UgpAE/MalFG_permease"/>
</dbReference>
<organism evidence="9 10">
    <name type="scientific">Candidatus Borkfalkia ceftriaxoniphila</name>
    <dbReference type="NCBI Taxonomy" id="2508949"/>
    <lineage>
        <taxon>Bacteria</taxon>
        <taxon>Bacillati</taxon>
        <taxon>Bacillota</taxon>
        <taxon>Clostridia</taxon>
        <taxon>Christensenellales</taxon>
        <taxon>Christensenellaceae</taxon>
        <taxon>Candidatus Borkfalkia</taxon>
    </lineage>
</organism>
<accession>A0A4Q2KC21</accession>
<evidence type="ECO:0000313" key="10">
    <source>
        <dbReference type="Proteomes" id="UP000291269"/>
    </source>
</evidence>
<evidence type="ECO:0000256" key="4">
    <source>
        <dbReference type="ARBA" id="ARBA00022692"/>
    </source>
</evidence>
<evidence type="ECO:0000256" key="7">
    <source>
        <dbReference type="RuleBase" id="RU363032"/>
    </source>
</evidence>
<comment type="similarity">
    <text evidence="7">Belongs to the binding-protein-dependent transport system permease family.</text>
</comment>
<keyword evidence="4 7" id="KW-0812">Transmembrane</keyword>
<dbReference type="Proteomes" id="UP000291269">
    <property type="component" value="Unassembled WGS sequence"/>
</dbReference>
<dbReference type="Pfam" id="PF00528">
    <property type="entry name" value="BPD_transp_1"/>
    <property type="match status" value="1"/>
</dbReference>
<feature type="transmembrane region" description="Helical" evidence="7">
    <location>
        <begin position="131"/>
        <end position="155"/>
    </location>
</feature>
<feature type="transmembrane region" description="Helical" evidence="7">
    <location>
        <begin position="175"/>
        <end position="197"/>
    </location>
</feature>
<feature type="transmembrane region" description="Helical" evidence="7">
    <location>
        <begin position="218"/>
        <end position="242"/>
    </location>
</feature>
<keyword evidence="6 7" id="KW-0472">Membrane</keyword>
<evidence type="ECO:0000256" key="6">
    <source>
        <dbReference type="ARBA" id="ARBA00023136"/>
    </source>
</evidence>
<keyword evidence="3" id="KW-1003">Cell membrane</keyword>
<dbReference type="RefSeq" id="WP_129225538.1">
    <property type="nucleotide sequence ID" value="NZ_SDOZ01000002.1"/>
</dbReference>
<keyword evidence="5 7" id="KW-1133">Transmembrane helix</keyword>
<feature type="transmembrane region" description="Helical" evidence="7">
    <location>
        <begin position="21"/>
        <end position="41"/>
    </location>
</feature>
<dbReference type="CDD" id="cd06261">
    <property type="entry name" value="TM_PBP2"/>
    <property type="match status" value="1"/>
</dbReference>
<comment type="subcellular location">
    <subcellularLocation>
        <location evidence="1 7">Cell membrane</location>
        <topology evidence="1 7">Multi-pass membrane protein</topology>
    </subcellularLocation>
</comment>
<dbReference type="EMBL" id="SDOZ01000002">
    <property type="protein sequence ID" value="RXZ62138.1"/>
    <property type="molecule type" value="Genomic_DNA"/>
</dbReference>
<comment type="caution">
    <text evidence="9">The sequence shown here is derived from an EMBL/GenBank/DDBJ whole genome shotgun (WGS) entry which is preliminary data.</text>
</comment>
<gene>
    <name evidence="9" type="ORF">ESZ91_07025</name>
</gene>